<dbReference type="InterPro" id="IPR010985">
    <property type="entry name" value="Ribbon_hlx_hlx"/>
</dbReference>
<feature type="compositionally biased region" description="Basic residues" evidence="1">
    <location>
        <begin position="77"/>
        <end position="86"/>
    </location>
</feature>
<dbReference type="GO" id="GO:0006355">
    <property type="term" value="P:regulation of DNA-templated transcription"/>
    <property type="evidence" value="ECO:0007669"/>
    <property type="project" value="InterPro"/>
</dbReference>
<evidence type="ECO:0000313" key="3">
    <source>
        <dbReference type="Proteomes" id="UP000247586"/>
    </source>
</evidence>
<name>A0A2U9IQR1_9CREN</name>
<gene>
    <name evidence="2" type="ORF">DFR87_00020</name>
</gene>
<sequence length="86" mass="10220">MRTITVRIPEELYRRMRDHKEMNWSELIRNAIRAELDRIENVSTGVEIVENLKKLGVNERDIGLEPPQGEEEFQRELKRKSTIPMS</sequence>
<protein>
    <submittedName>
        <fullName evidence="2">Uncharacterized protein</fullName>
    </submittedName>
</protein>
<dbReference type="AlphaFoldDB" id="A0A2U9IQR1"/>
<organism evidence="2 3">
    <name type="scientific">Metallosphaera hakonensis JCM 8857 = DSM 7519</name>
    <dbReference type="NCBI Taxonomy" id="1293036"/>
    <lineage>
        <taxon>Archaea</taxon>
        <taxon>Thermoproteota</taxon>
        <taxon>Thermoprotei</taxon>
        <taxon>Sulfolobales</taxon>
        <taxon>Sulfolobaceae</taxon>
        <taxon>Metallosphaera</taxon>
    </lineage>
</organism>
<evidence type="ECO:0000313" key="2">
    <source>
        <dbReference type="EMBL" id="AWR98360.1"/>
    </source>
</evidence>
<dbReference type="EMBL" id="CP029287">
    <property type="protein sequence ID" value="AWR98360.1"/>
    <property type="molecule type" value="Genomic_DNA"/>
</dbReference>
<accession>A0A2U9IQR1</accession>
<reference evidence="2" key="1">
    <citation type="submission" date="2018-05" db="EMBL/GenBank/DDBJ databases">
        <title>Complete Genome Sequences of Extremely Thermoacidophilic, Metal-Mobilizing Type-Strain Members of the Archaeal Family Sulfolobaceae: Acidianus brierleyi DSM-1651T, Acidianus sulfidivorans DSM-18786T, Metallosphaera hakonensis DSM-7519T, and Metallosphaera prunae DSM-10039T.</title>
        <authorList>
            <person name="Counts J.A."/>
            <person name="Kelly R.M."/>
        </authorList>
    </citation>
    <scope>NUCLEOTIDE SEQUENCE [LARGE SCALE GENOMIC DNA]</scope>
    <source>
        <strain evidence="2">HO1-1</strain>
    </source>
</reference>
<keyword evidence="3" id="KW-1185">Reference proteome</keyword>
<proteinExistence type="predicted"/>
<dbReference type="SUPFAM" id="SSF47598">
    <property type="entry name" value="Ribbon-helix-helix"/>
    <property type="match status" value="1"/>
</dbReference>
<dbReference type="RefSeq" id="WP_110368634.1">
    <property type="nucleotide sequence ID" value="NZ_CP029287.2"/>
</dbReference>
<feature type="region of interest" description="Disordered" evidence="1">
    <location>
        <begin position="63"/>
        <end position="86"/>
    </location>
</feature>
<evidence type="ECO:0000256" key="1">
    <source>
        <dbReference type="SAM" id="MobiDB-lite"/>
    </source>
</evidence>
<dbReference type="KEGG" id="mhk:DFR87_00020"/>
<dbReference type="GeneID" id="36833680"/>
<dbReference type="OrthoDB" id="39930at2157"/>
<dbReference type="Proteomes" id="UP000247586">
    <property type="component" value="Chromosome"/>
</dbReference>